<protein>
    <submittedName>
        <fullName evidence="1">Uncharacterized protein</fullName>
    </submittedName>
</protein>
<keyword evidence="2" id="KW-1185">Reference proteome</keyword>
<proteinExistence type="predicted"/>
<evidence type="ECO:0000313" key="2">
    <source>
        <dbReference type="Proteomes" id="UP000054596"/>
    </source>
</evidence>
<name>A0A158AQ69_9BURK</name>
<dbReference type="EMBL" id="FCOJ02000016">
    <property type="protein sequence ID" value="SAK60068.1"/>
    <property type="molecule type" value="Genomic_DNA"/>
</dbReference>
<dbReference type="Proteomes" id="UP000054596">
    <property type="component" value="Unassembled WGS sequence"/>
</dbReference>
<organism evidence="1 2">
    <name type="scientific">Caballeronia glebae</name>
    <dbReference type="NCBI Taxonomy" id="1777143"/>
    <lineage>
        <taxon>Bacteria</taxon>
        <taxon>Pseudomonadati</taxon>
        <taxon>Pseudomonadota</taxon>
        <taxon>Betaproteobacteria</taxon>
        <taxon>Burkholderiales</taxon>
        <taxon>Burkholderiaceae</taxon>
        <taxon>Caballeronia</taxon>
    </lineage>
</organism>
<comment type="caution">
    <text evidence="1">The sequence shown here is derived from an EMBL/GenBank/DDBJ whole genome shotgun (WGS) entry which is preliminary data.</text>
</comment>
<gene>
    <name evidence="1" type="ORF">AWB82_02787</name>
</gene>
<sequence>MNDDSQNERSFEGYFHLCSAAPSIRLSSVQTLVRAKTPAGEIVEASWFQHDFDTAIFLVTERLVHSGAVFERNGMRDHKGRVNLTFLNAL</sequence>
<reference evidence="1" key="1">
    <citation type="submission" date="2016-01" db="EMBL/GenBank/DDBJ databases">
        <authorList>
            <person name="Peeters C."/>
        </authorList>
    </citation>
    <scope>NUCLEOTIDE SEQUENCE [LARGE SCALE GENOMIC DNA]</scope>
    <source>
        <strain evidence="1">LMG 29325</strain>
    </source>
</reference>
<dbReference type="AlphaFoldDB" id="A0A158AQ69"/>
<accession>A0A158AQ69</accession>
<evidence type="ECO:0000313" key="1">
    <source>
        <dbReference type="EMBL" id="SAK60068.1"/>
    </source>
</evidence>